<dbReference type="SUPFAM" id="SSF47616">
    <property type="entry name" value="GST C-terminal domain-like"/>
    <property type="match status" value="1"/>
</dbReference>
<comment type="caution">
    <text evidence="2">The sequence shown here is derived from an EMBL/GenBank/DDBJ whole genome shotgun (WGS) entry which is preliminary data.</text>
</comment>
<dbReference type="Gene3D" id="3.40.30.10">
    <property type="entry name" value="Glutaredoxin"/>
    <property type="match status" value="1"/>
</dbReference>
<dbReference type="Pfam" id="PF13417">
    <property type="entry name" value="GST_N_3"/>
    <property type="match status" value="1"/>
</dbReference>
<evidence type="ECO:0000313" key="2">
    <source>
        <dbReference type="EMBL" id="MEN2788697.1"/>
    </source>
</evidence>
<dbReference type="CDD" id="cd03060">
    <property type="entry name" value="GST_N_Omega_like"/>
    <property type="match status" value="1"/>
</dbReference>
<protein>
    <submittedName>
        <fullName evidence="2">Glutathione S-transferase</fullName>
    </submittedName>
</protein>
<dbReference type="RefSeq" id="WP_343890713.1">
    <property type="nucleotide sequence ID" value="NZ_BAAAEH010000035.1"/>
</dbReference>
<gene>
    <name evidence="2" type="ORF">ABC974_03595</name>
</gene>
<dbReference type="CDD" id="cd03196">
    <property type="entry name" value="GST_C_5"/>
    <property type="match status" value="1"/>
</dbReference>
<dbReference type="Pfam" id="PF13410">
    <property type="entry name" value="GST_C_2"/>
    <property type="match status" value="1"/>
</dbReference>
<dbReference type="InterPro" id="IPR004045">
    <property type="entry name" value="Glutathione_S-Trfase_N"/>
</dbReference>
<name>A0ABU9XYR4_9SPHN</name>
<dbReference type="PROSITE" id="PS51354">
    <property type="entry name" value="GLUTAREDOXIN_2"/>
    <property type="match status" value="1"/>
</dbReference>
<dbReference type="PANTHER" id="PTHR43968">
    <property type="match status" value="1"/>
</dbReference>
<sequence>MSRPILYSFRRCPYAMRARMALLISGTAFELREVALRAKPPEMLAASPKATVPVLVLPEGRVIDESLDIMRHALAQHDPEHWLEGDDAGLIAANDGPFKHHLDRYKYADRHGSDPAEHRAAGLALLKPIEQRLTHSANLCGEGRSLTDIALIPFVRQFAGVAPDWFGAQALPGVQRWLGDHLASALFAAAMERPS</sequence>
<dbReference type="PANTHER" id="PTHR43968:SF6">
    <property type="entry name" value="GLUTATHIONE S-TRANSFERASE OMEGA"/>
    <property type="match status" value="1"/>
</dbReference>
<dbReference type="Gene3D" id="1.20.1050.10">
    <property type="match status" value="1"/>
</dbReference>
<evidence type="ECO:0000259" key="1">
    <source>
        <dbReference type="PROSITE" id="PS50404"/>
    </source>
</evidence>
<dbReference type="InterPro" id="IPR036249">
    <property type="entry name" value="Thioredoxin-like_sf"/>
</dbReference>
<dbReference type="Proteomes" id="UP001419910">
    <property type="component" value="Unassembled WGS sequence"/>
</dbReference>
<accession>A0ABU9XYR4</accession>
<evidence type="ECO:0000313" key="3">
    <source>
        <dbReference type="Proteomes" id="UP001419910"/>
    </source>
</evidence>
<dbReference type="InterPro" id="IPR036282">
    <property type="entry name" value="Glutathione-S-Trfase_C_sf"/>
</dbReference>
<dbReference type="SUPFAM" id="SSF52833">
    <property type="entry name" value="Thioredoxin-like"/>
    <property type="match status" value="1"/>
</dbReference>
<feature type="domain" description="GST N-terminal" evidence="1">
    <location>
        <begin position="2"/>
        <end position="81"/>
    </location>
</feature>
<organism evidence="2 3">
    <name type="scientific">Sphingomonas oligophenolica</name>
    <dbReference type="NCBI Taxonomy" id="301154"/>
    <lineage>
        <taxon>Bacteria</taxon>
        <taxon>Pseudomonadati</taxon>
        <taxon>Pseudomonadota</taxon>
        <taxon>Alphaproteobacteria</taxon>
        <taxon>Sphingomonadales</taxon>
        <taxon>Sphingomonadaceae</taxon>
        <taxon>Sphingomonas</taxon>
    </lineage>
</organism>
<reference evidence="2 3" key="1">
    <citation type="submission" date="2024-05" db="EMBL/GenBank/DDBJ databases">
        <authorList>
            <person name="Liu Q."/>
            <person name="Xin Y.-H."/>
        </authorList>
    </citation>
    <scope>NUCLEOTIDE SEQUENCE [LARGE SCALE GENOMIC DNA]</scope>
    <source>
        <strain evidence="2 3">CGMCC 1.10181</strain>
    </source>
</reference>
<dbReference type="PROSITE" id="PS50404">
    <property type="entry name" value="GST_NTER"/>
    <property type="match status" value="1"/>
</dbReference>
<dbReference type="EMBL" id="JBDIME010000002">
    <property type="protein sequence ID" value="MEN2788697.1"/>
    <property type="molecule type" value="Genomic_DNA"/>
</dbReference>
<dbReference type="InterPro" id="IPR050983">
    <property type="entry name" value="GST_Omega/HSP26"/>
</dbReference>
<keyword evidence="3" id="KW-1185">Reference proteome</keyword>
<proteinExistence type="predicted"/>